<reference evidence="2" key="2">
    <citation type="journal article" date="2021" name="PeerJ">
        <title>Extensive microbial diversity within the chicken gut microbiome revealed by metagenomics and culture.</title>
        <authorList>
            <person name="Gilroy R."/>
            <person name="Ravi A."/>
            <person name="Getino M."/>
            <person name="Pursley I."/>
            <person name="Horton D.L."/>
            <person name="Alikhan N.F."/>
            <person name="Baker D."/>
            <person name="Gharbi K."/>
            <person name="Hall N."/>
            <person name="Watson M."/>
            <person name="Adriaenssens E.M."/>
            <person name="Foster-Nyarko E."/>
            <person name="Jarju S."/>
            <person name="Secka A."/>
            <person name="Antonio M."/>
            <person name="Oren A."/>
            <person name="Chaudhuri R.R."/>
            <person name="La Ragione R."/>
            <person name="Hildebrand F."/>
            <person name="Pallen M.J."/>
        </authorList>
    </citation>
    <scope>NUCLEOTIDE SEQUENCE</scope>
    <source>
        <strain evidence="2">ChiHcec3-11533</strain>
    </source>
</reference>
<organism evidence="2 3">
    <name type="scientific">Candidatus Pullichristensenella excrementigallinarum</name>
    <dbReference type="NCBI Taxonomy" id="2840907"/>
    <lineage>
        <taxon>Bacteria</taxon>
        <taxon>Bacillati</taxon>
        <taxon>Bacillota</taxon>
        <taxon>Clostridia</taxon>
        <taxon>Candidatus Pullichristensenella</taxon>
    </lineage>
</organism>
<comment type="caution">
    <text evidence="2">The sequence shown here is derived from an EMBL/GenBank/DDBJ whole genome shotgun (WGS) entry which is preliminary data.</text>
</comment>
<dbReference type="Proteomes" id="UP000824072">
    <property type="component" value="Unassembled WGS sequence"/>
</dbReference>
<name>A0A9D1LCU4_9FIRM</name>
<keyword evidence="1" id="KW-0472">Membrane</keyword>
<dbReference type="EMBL" id="DVMU01000134">
    <property type="protein sequence ID" value="HIU34106.1"/>
    <property type="molecule type" value="Genomic_DNA"/>
</dbReference>
<feature type="transmembrane region" description="Helical" evidence="1">
    <location>
        <begin position="9"/>
        <end position="30"/>
    </location>
</feature>
<keyword evidence="1" id="KW-0812">Transmembrane</keyword>
<reference evidence="2" key="1">
    <citation type="submission" date="2020-10" db="EMBL/GenBank/DDBJ databases">
        <authorList>
            <person name="Gilroy R."/>
        </authorList>
    </citation>
    <scope>NUCLEOTIDE SEQUENCE</scope>
    <source>
        <strain evidence="2">ChiHcec3-11533</strain>
    </source>
</reference>
<evidence type="ECO:0000313" key="3">
    <source>
        <dbReference type="Proteomes" id="UP000824072"/>
    </source>
</evidence>
<accession>A0A9D1LCU4</accession>
<protein>
    <submittedName>
        <fullName evidence="2">Uncharacterized protein</fullName>
    </submittedName>
</protein>
<sequence>MQNHRRAKFGWVMLALWTVAVLAMILVWTFDHQKAQPQYDGATFVAIRGGFVDV</sequence>
<proteinExistence type="predicted"/>
<keyword evidence="1" id="KW-1133">Transmembrane helix</keyword>
<dbReference type="AlphaFoldDB" id="A0A9D1LCU4"/>
<gene>
    <name evidence="2" type="ORF">IAB02_06035</name>
</gene>
<evidence type="ECO:0000256" key="1">
    <source>
        <dbReference type="SAM" id="Phobius"/>
    </source>
</evidence>
<evidence type="ECO:0000313" key="2">
    <source>
        <dbReference type="EMBL" id="HIU34106.1"/>
    </source>
</evidence>